<dbReference type="PRINTS" id="PR00759">
    <property type="entry name" value="BASICPTASE"/>
</dbReference>
<dbReference type="GeneTree" id="ENSGT01110000271685"/>
<evidence type="ECO:0000313" key="4">
    <source>
        <dbReference type="Ensembl" id="ENSXCOP00000026830.1"/>
    </source>
</evidence>
<accession>A0A3B5N0R1</accession>
<dbReference type="Pfam" id="PF00014">
    <property type="entry name" value="Kunitz_BPTI"/>
    <property type="match status" value="1"/>
</dbReference>
<evidence type="ECO:0000259" key="3">
    <source>
        <dbReference type="PROSITE" id="PS50279"/>
    </source>
</evidence>
<dbReference type="InterPro" id="IPR002223">
    <property type="entry name" value="Kunitz_BPTI"/>
</dbReference>
<keyword evidence="5" id="KW-1185">Reference proteome</keyword>
<dbReference type="SMART" id="SM00131">
    <property type="entry name" value="KU"/>
    <property type="match status" value="1"/>
</dbReference>
<organism evidence="4 5">
    <name type="scientific">Xiphophorus couchianus</name>
    <name type="common">Monterrey platyfish</name>
    <dbReference type="NCBI Taxonomy" id="32473"/>
    <lineage>
        <taxon>Eukaryota</taxon>
        <taxon>Metazoa</taxon>
        <taxon>Chordata</taxon>
        <taxon>Craniata</taxon>
        <taxon>Vertebrata</taxon>
        <taxon>Euteleostomi</taxon>
        <taxon>Actinopterygii</taxon>
        <taxon>Neopterygii</taxon>
        <taxon>Teleostei</taxon>
        <taxon>Neoteleostei</taxon>
        <taxon>Acanthomorphata</taxon>
        <taxon>Ovalentaria</taxon>
        <taxon>Atherinomorphae</taxon>
        <taxon>Cyprinodontiformes</taxon>
        <taxon>Poeciliidae</taxon>
        <taxon>Poeciliinae</taxon>
        <taxon>Xiphophorus</taxon>
    </lineage>
</organism>
<reference evidence="4" key="2">
    <citation type="submission" date="2025-09" db="UniProtKB">
        <authorList>
            <consortium name="Ensembl"/>
        </authorList>
    </citation>
    <scope>IDENTIFICATION</scope>
</reference>
<protein>
    <recommendedName>
        <fullName evidence="3">BPTI/Kunitz inhibitor domain-containing protein</fullName>
    </recommendedName>
</protein>
<dbReference type="GO" id="GO:0004867">
    <property type="term" value="F:serine-type endopeptidase inhibitor activity"/>
    <property type="evidence" value="ECO:0007669"/>
    <property type="project" value="InterPro"/>
</dbReference>
<name>A0A3B5N0R1_9TELE</name>
<dbReference type="Ensembl" id="ENSXCOT00000027159.1">
    <property type="protein sequence ID" value="ENSXCOP00000026830.1"/>
    <property type="gene ID" value="ENSXCOG00000020032.1"/>
</dbReference>
<dbReference type="Proteomes" id="UP000261380">
    <property type="component" value="Unplaced"/>
</dbReference>
<dbReference type="AlphaFoldDB" id="A0A3B5N0R1"/>
<keyword evidence="2" id="KW-0732">Signal</keyword>
<evidence type="ECO:0000256" key="2">
    <source>
        <dbReference type="SAM" id="SignalP"/>
    </source>
</evidence>
<dbReference type="PROSITE" id="PS50279">
    <property type="entry name" value="BPTI_KUNITZ_2"/>
    <property type="match status" value="1"/>
</dbReference>
<dbReference type="InterPro" id="IPR036880">
    <property type="entry name" value="Kunitz_BPTI_sf"/>
</dbReference>
<feature type="signal peptide" evidence="2">
    <location>
        <begin position="1"/>
        <end position="25"/>
    </location>
</feature>
<sequence>TGSGTLMIMTVLKIKLSLNLSFCHSTEFCNLPSDPGEGTTFTFFVYYKHEEDKCLPFFYQGQGGNANRFKSERDCNRTCVGIHGELITISSYLFVAAFSNSHHLCGSAFHCHFCCLVNCDSPCGEVKVSLLFVLLFHILVLFLMD</sequence>
<dbReference type="SUPFAM" id="SSF57362">
    <property type="entry name" value="BPTI-like"/>
    <property type="match status" value="1"/>
</dbReference>
<keyword evidence="1" id="KW-1015">Disulfide bond</keyword>
<evidence type="ECO:0000256" key="1">
    <source>
        <dbReference type="ARBA" id="ARBA00023157"/>
    </source>
</evidence>
<proteinExistence type="predicted"/>
<evidence type="ECO:0000313" key="5">
    <source>
        <dbReference type="Proteomes" id="UP000261380"/>
    </source>
</evidence>
<dbReference type="Gene3D" id="4.10.410.10">
    <property type="entry name" value="Pancreatic trypsin inhibitor Kunitz domain"/>
    <property type="match status" value="1"/>
</dbReference>
<feature type="chain" id="PRO_5017410715" description="BPTI/Kunitz inhibitor domain-containing protein" evidence="2">
    <location>
        <begin position="26"/>
        <end position="145"/>
    </location>
</feature>
<feature type="domain" description="BPTI/Kunitz inhibitor" evidence="3">
    <location>
        <begin position="29"/>
        <end position="79"/>
    </location>
</feature>
<reference evidence="4" key="1">
    <citation type="submission" date="2025-08" db="UniProtKB">
        <authorList>
            <consortium name="Ensembl"/>
        </authorList>
    </citation>
    <scope>IDENTIFICATION</scope>
</reference>